<sequence length="234" mass="26075">MMAVAPADSNKDKTPKMVPNPEYGSWLSRDQTVLSYLLKSLSKEILTHVLRIEHTIGVWCAVEEMFASQNQSKITNLRIDLANTKRIRFLLLLCSCPRCKGLQTNLQLLPALFQMMNSSPSSWPVWALNKTRWSLPLVSLPTDFNYASCSSGRIYTGIISFVFLGSWAGQLCSTSWLHSAAHDARADAVLAVPAVHARIFCVASPRSALPSRTAAHTDGHRISCIARWLHPFYC</sequence>
<reference evidence="2" key="1">
    <citation type="submission" date="2023-07" db="EMBL/GenBank/DDBJ databases">
        <title>A chromosome-level genome assembly of Lolium multiflorum.</title>
        <authorList>
            <person name="Chen Y."/>
            <person name="Copetti D."/>
            <person name="Kolliker R."/>
            <person name="Studer B."/>
        </authorList>
    </citation>
    <scope>NUCLEOTIDE SEQUENCE</scope>
    <source>
        <strain evidence="2">02402/16</strain>
        <tissue evidence="2">Leaf</tissue>
    </source>
</reference>
<dbReference type="AlphaFoldDB" id="A0AAD8VRP8"/>
<organism evidence="2 3">
    <name type="scientific">Lolium multiflorum</name>
    <name type="common">Italian ryegrass</name>
    <name type="synonym">Lolium perenne subsp. multiflorum</name>
    <dbReference type="NCBI Taxonomy" id="4521"/>
    <lineage>
        <taxon>Eukaryota</taxon>
        <taxon>Viridiplantae</taxon>
        <taxon>Streptophyta</taxon>
        <taxon>Embryophyta</taxon>
        <taxon>Tracheophyta</taxon>
        <taxon>Spermatophyta</taxon>
        <taxon>Magnoliopsida</taxon>
        <taxon>Liliopsida</taxon>
        <taxon>Poales</taxon>
        <taxon>Poaceae</taxon>
        <taxon>BOP clade</taxon>
        <taxon>Pooideae</taxon>
        <taxon>Poodae</taxon>
        <taxon>Poeae</taxon>
        <taxon>Poeae Chloroplast Group 2 (Poeae type)</taxon>
        <taxon>Loliodinae</taxon>
        <taxon>Loliinae</taxon>
        <taxon>Lolium</taxon>
    </lineage>
</organism>
<name>A0AAD8VRP8_LOLMU</name>
<protein>
    <submittedName>
        <fullName evidence="2">Uncharacterized protein</fullName>
    </submittedName>
</protein>
<comment type="caution">
    <text evidence="2">The sequence shown here is derived from an EMBL/GenBank/DDBJ whole genome shotgun (WGS) entry which is preliminary data.</text>
</comment>
<evidence type="ECO:0000256" key="1">
    <source>
        <dbReference type="SAM" id="MobiDB-lite"/>
    </source>
</evidence>
<gene>
    <name evidence="2" type="ORF">QYE76_020838</name>
</gene>
<proteinExistence type="predicted"/>
<evidence type="ECO:0000313" key="3">
    <source>
        <dbReference type="Proteomes" id="UP001231189"/>
    </source>
</evidence>
<dbReference type="EMBL" id="JAUUTY010000006">
    <property type="protein sequence ID" value="KAK1615321.1"/>
    <property type="molecule type" value="Genomic_DNA"/>
</dbReference>
<keyword evidence="3" id="KW-1185">Reference proteome</keyword>
<feature type="region of interest" description="Disordered" evidence="1">
    <location>
        <begin position="1"/>
        <end position="21"/>
    </location>
</feature>
<evidence type="ECO:0000313" key="2">
    <source>
        <dbReference type="EMBL" id="KAK1615321.1"/>
    </source>
</evidence>
<accession>A0AAD8VRP8</accession>
<dbReference type="Proteomes" id="UP001231189">
    <property type="component" value="Unassembled WGS sequence"/>
</dbReference>